<sequence>MDFVDLQTFRAVVDHGGVTAAARHLHRVQSSVSARLAALEQRLGSALFERTGKHLRLTPEGRHLYERSAALVRDMDRLRAELAPGAGAGLLRLGAMESTAAARLPLPLVQLRQSCPRLQLVLRTGTSAALLDGLARGDFDAVLVAGPQHPPSTLHWQAVFEEELVQVAPLHAGGQHALVTFSAGCAYRAVAQAWGAAQAQRWGAVVEIGSYHALLASVAAGMGVGLLPRSVLALCDTSAVVVHDLPPVYARQTTWLVSHSDGCSPALAALRACLGLIPPEGVAKKL</sequence>
<evidence type="ECO:0000256" key="1">
    <source>
        <dbReference type="ARBA" id="ARBA00009437"/>
    </source>
</evidence>
<reference evidence="6 7" key="1">
    <citation type="submission" date="2019-03" db="EMBL/GenBank/DDBJ databases">
        <title>Genomic Encyclopedia of Type Strains, Phase IV (KMG-IV): sequencing the most valuable type-strain genomes for metagenomic binning, comparative biology and taxonomic classification.</title>
        <authorList>
            <person name="Goeker M."/>
        </authorList>
    </citation>
    <scope>NUCLEOTIDE SEQUENCE [LARGE SCALE GENOMIC DNA]</scope>
    <source>
        <strain evidence="6 7">DSM 1837</strain>
    </source>
</reference>
<dbReference type="Proteomes" id="UP000295182">
    <property type="component" value="Unassembled WGS sequence"/>
</dbReference>
<evidence type="ECO:0000256" key="2">
    <source>
        <dbReference type="ARBA" id="ARBA00023015"/>
    </source>
</evidence>
<comment type="similarity">
    <text evidence="1">Belongs to the LysR transcriptional regulatory family.</text>
</comment>
<dbReference type="PANTHER" id="PTHR30126:SF40">
    <property type="entry name" value="HTH-TYPE TRANSCRIPTIONAL REGULATOR GLTR"/>
    <property type="match status" value="1"/>
</dbReference>
<dbReference type="PANTHER" id="PTHR30126">
    <property type="entry name" value="HTH-TYPE TRANSCRIPTIONAL REGULATOR"/>
    <property type="match status" value="1"/>
</dbReference>
<dbReference type="SUPFAM" id="SSF53850">
    <property type="entry name" value="Periplasmic binding protein-like II"/>
    <property type="match status" value="1"/>
</dbReference>
<dbReference type="PRINTS" id="PR00039">
    <property type="entry name" value="HTHLYSR"/>
</dbReference>
<keyword evidence="7" id="KW-1185">Reference proteome</keyword>
<name>A0A4R2N4L9_9BURK</name>
<gene>
    <name evidence="6" type="ORF">EV674_1246</name>
</gene>
<keyword evidence="3 6" id="KW-0238">DNA-binding</keyword>
<dbReference type="PROSITE" id="PS50931">
    <property type="entry name" value="HTH_LYSR"/>
    <property type="match status" value="1"/>
</dbReference>
<dbReference type="InterPro" id="IPR000847">
    <property type="entry name" value="LysR_HTH_N"/>
</dbReference>
<dbReference type="Gene3D" id="3.40.190.10">
    <property type="entry name" value="Periplasmic binding protein-like II"/>
    <property type="match status" value="2"/>
</dbReference>
<keyword evidence="2" id="KW-0805">Transcription regulation</keyword>
<comment type="caution">
    <text evidence="6">The sequence shown here is derived from an EMBL/GenBank/DDBJ whole genome shotgun (WGS) entry which is preliminary data.</text>
</comment>
<proteinExistence type="inferred from homology"/>
<dbReference type="Gene3D" id="1.10.10.10">
    <property type="entry name" value="Winged helix-like DNA-binding domain superfamily/Winged helix DNA-binding domain"/>
    <property type="match status" value="1"/>
</dbReference>
<feature type="domain" description="HTH lysR-type" evidence="5">
    <location>
        <begin position="1"/>
        <end position="58"/>
    </location>
</feature>
<evidence type="ECO:0000256" key="4">
    <source>
        <dbReference type="ARBA" id="ARBA00023163"/>
    </source>
</evidence>
<evidence type="ECO:0000313" key="7">
    <source>
        <dbReference type="Proteomes" id="UP000295182"/>
    </source>
</evidence>
<dbReference type="AlphaFoldDB" id="A0A4R2N4L9"/>
<dbReference type="Pfam" id="PF03466">
    <property type="entry name" value="LysR_substrate"/>
    <property type="match status" value="1"/>
</dbReference>
<dbReference type="GO" id="GO:0000976">
    <property type="term" value="F:transcription cis-regulatory region binding"/>
    <property type="evidence" value="ECO:0007669"/>
    <property type="project" value="TreeGrafter"/>
</dbReference>
<evidence type="ECO:0000259" key="5">
    <source>
        <dbReference type="PROSITE" id="PS50931"/>
    </source>
</evidence>
<organism evidence="6 7">
    <name type="scientific">Simplicispira metamorpha</name>
    <dbReference type="NCBI Taxonomy" id="80881"/>
    <lineage>
        <taxon>Bacteria</taxon>
        <taxon>Pseudomonadati</taxon>
        <taxon>Pseudomonadota</taxon>
        <taxon>Betaproteobacteria</taxon>
        <taxon>Burkholderiales</taxon>
        <taxon>Comamonadaceae</taxon>
        <taxon>Simplicispira</taxon>
    </lineage>
</organism>
<dbReference type="InterPro" id="IPR005119">
    <property type="entry name" value="LysR_subst-bd"/>
</dbReference>
<dbReference type="GO" id="GO:0003700">
    <property type="term" value="F:DNA-binding transcription factor activity"/>
    <property type="evidence" value="ECO:0007669"/>
    <property type="project" value="InterPro"/>
</dbReference>
<dbReference type="Pfam" id="PF00126">
    <property type="entry name" value="HTH_1"/>
    <property type="match status" value="1"/>
</dbReference>
<dbReference type="EMBL" id="SLXH01000024">
    <property type="protein sequence ID" value="TCP15419.1"/>
    <property type="molecule type" value="Genomic_DNA"/>
</dbReference>
<evidence type="ECO:0000256" key="3">
    <source>
        <dbReference type="ARBA" id="ARBA00023125"/>
    </source>
</evidence>
<accession>A0A4R2N4L9</accession>
<protein>
    <submittedName>
        <fullName evidence="6">DNA-binding transcriptional LysR family regulator</fullName>
    </submittedName>
</protein>
<dbReference type="InterPro" id="IPR036390">
    <property type="entry name" value="WH_DNA-bd_sf"/>
</dbReference>
<dbReference type="RefSeq" id="WP_165887100.1">
    <property type="nucleotide sequence ID" value="NZ_QXNC01000021.1"/>
</dbReference>
<evidence type="ECO:0000313" key="6">
    <source>
        <dbReference type="EMBL" id="TCP15419.1"/>
    </source>
</evidence>
<dbReference type="InterPro" id="IPR036388">
    <property type="entry name" value="WH-like_DNA-bd_sf"/>
</dbReference>
<dbReference type="SUPFAM" id="SSF46785">
    <property type="entry name" value="Winged helix' DNA-binding domain"/>
    <property type="match status" value="1"/>
</dbReference>
<keyword evidence="4" id="KW-0804">Transcription</keyword>
<dbReference type="FunFam" id="1.10.10.10:FF:000001">
    <property type="entry name" value="LysR family transcriptional regulator"/>
    <property type="match status" value="1"/>
</dbReference>